<comment type="catalytic activity">
    <reaction evidence="1">
        <text>ATP + protein L-histidine = ADP + protein N-phospho-L-histidine.</text>
        <dbReference type="EC" id="2.7.13.3"/>
    </reaction>
</comment>
<keyword evidence="6" id="KW-0808">Transferase</keyword>
<name>A0A519BAN7_9DELT</name>
<evidence type="ECO:0000256" key="7">
    <source>
        <dbReference type="ARBA" id="ARBA00022741"/>
    </source>
</evidence>
<comment type="caution">
    <text evidence="14">The sequence shown here is derived from an EMBL/GenBank/DDBJ whole genome shotgun (WGS) entry which is preliminary data.</text>
</comment>
<feature type="transmembrane region" description="Helical" evidence="12">
    <location>
        <begin position="241"/>
        <end position="263"/>
    </location>
</feature>
<dbReference type="SUPFAM" id="SSF158472">
    <property type="entry name" value="HAMP domain-like"/>
    <property type="match status" value="1"/>
</dbReference>
<reference evidence="14 15" key="1">
    <citation type="submission" date="2019-01" db="EMBL/GenBank/DDBJ databases">
        <title>Insights into ecological role of a new deltaproteobacterial order Candidatus Sinidesulfobacterales (Sva0485) by metagenomics and metatranscriptomics.</title>
        <authorList>
            <person name="Tan S."/>
            <person name="Liu J."/>
            <person name="Fang Y."/>
            <person name="Hedlund B.P."/>
            <person name="Lian Z.H."/>
            <person name="Huang L.Y."/>
            <person name="Li J.T."/>
            <person name="Huang L.N."/>
            <person name="Li W.J."/>
            <person name="Jiang H.C."/>
            <person name="Dong H.L."/>
            <person name="Shu W.S."/>
        </authorList>
    </citation>
    <scope>NUCLEOTIDE SEQUENCE [LARGE SCALE GENOMIC DNA]</scope>
    <source>
        <strain evidence="14">AP3</strain>
    </source>
</reference>
<accession>A0A519BAN7</accession>
<sequence length="327" mass="36817">MFKNLSLKTKFTLIMAIVGFAAILASLIWTLSLFHYFGRKVLIHEAHIILNFENSTRYYVSQKLRPEAINRNNNFNNIPYDADDIGRNAKLQKIISENNDFYIHAYSGTSVAMHVGKLMREFVPPFIYSEPALSPLNLRDKANPFEISVIGKFKSNPSLKSVSGFHVFNGKSYFYLMEPVIVKKSCMVCHGNPSNPSPITAAVVKRYGDTHGWHWKVGTAAGVLSILVPTKHRANIALHNAIIITTAFLILFILAFIIAIYFINKAIIKPIHEMTKLAEDVSVGKSNEDFKVKGNDEIGALAKSFNRLKKSYLKAVQLLADRNKEKK</sequence>
<evidence type="ECO:0000256" key="1">
    <source>
        <dbReference type="ARBA" id="ARBA00000085"/>
    </source>
</evidence>
<evidence type="ECO:0000256" key="4">
    <source>
        <dbReference type="ARBA" id="ARBA00022475"/>
    </source>
</evidence>
<evidence type="ECO:0000256" key="10">
    <source>
        <dbReference type="ARBA" id="ARBA00023012"/>
    </source>
</evidence>
<dbReference type="PANTHER" id="PTHR45528">
    <property type="entry name" value="SENSOR HISTIDINE KINASE CPXA"/>
    <property type="match status" value="1"/>
</dbReference>
<keyword evidence="9" id="KW-0067">ATP-binding</keyword>
<gene>
    <name evidence="14" type="ORF">EVJ47_06740</name>
</gene>
<keyword evidence="4" id="KW-1003">Cell membrane</keyword>
<keyword evidence="8" id="KW-0418">Kinase</keyword>
<keyword evidence="11 12" id="KW-0472">Membrane</keyword>
<dbReference type="PROSITE" id="PS50885">
    <property type="entry name" value="HAMP"/>
    <property type="match status" value="1"/>
</dbReference>
<comment type="subcellular location">
    <subcellularLocation>
        <location evidence="2">Cell membrane</location>
        <topology evidence="2">Multi-pass membrane protein</topology>
    </subcellularLocation>
</comment>
<proteinExistence type="predicted"/>
<keyword evidence="12" id="KW-1133">Transmembrane helix</keyword>
<evidence type="ECO:0000256" key="9">
    <source>
        <dbReference type="ARBA" id="ARBA00022840"/>
    </source>
</evidence>
<protein>
    <recommendedName>
        <fullName evidence="3">histidine kinase</fullName>
        <ecNumber evidence="3">2.7.13.3</ecNumber>
    </recommendedName>
</protein>
<feature type="domain" description="HAMP" evidence="13">
    <location>
        <begin position="265"/>
        <end position="317"/>
    </location>
</feature>
<evidence type="ECO:0000256" key="8">
    <source>
        <dbReference type="ARBA" id="ARBA00022777"/>
    </source>
</evidence>
<dbReference type="AlphaFoldDB" id="A0A519BAN7"/>
<evidence type="ECO:0000313" key="15">
    <source>
        <dbReference type="Proteomes" id="UP000320813"/>
    </source>
</evidence>
<dbReference type="EMBL" id="SGBD01000003">
    <property type="protein sequence ID" value="RZD14357.1"/>
    <property type="molecule type" value="Genomic_DNA"/>
</dbReference>
<dbReference type="SMART" id="SM00304">
    <property type="entry name" value="HAMP"/>
    <property type="match status" value="1"/>
</dbReference>
<dbReference type="InterPro" id="IPR021796">
    <property type="entry name" value="Tll0287-like_dom"/>
</dbReference>
<evidence type="ECO:0000256" key="2">
    <source>
        <dbReference type="ARBA" id="ARBA00004651"/>
    </source>
</evidence>
<evidence type="ECO:0000256" key="12">
    <source>
        <dbReference type="SAM" id="Phobius"/>
    </source>
</evidence>
<dbReference type="Proteomes" id="UP000320813">
    <property type="component" value="Unassembled WGS sequence"/>
</dbReference>
<keyword evidence="5" id="KW-0597">Phosphoprotein</keyword>
<evidence type="ECO:0000259" key="13">
    <source>
        <dbReference type="PROSITE" id="PS50885"/>
    </source>
</evidence>
<organism evidence="14 15">
    <name type="scientific">Candidatus Acidulodesulfobacterium ferriphilum</name>
    <dbReference type="NCBI Taxonomy" id="2597223"/>
    <lineage>
        <taxon>Bacteria</taxon>
        <taxon>Deltaproteobacteria</taxon>
        <taxon>Candidatus Acidulodesulfobacterales</taxon>
        <taxon>Candidatus Acidulodesulfobacterium</taxon>
    </lineage>
</organism>
<keyword evidence="12" id="KW-0812">Transmembrane</keyword>
<evidence type="ECO:0000256" key="11">
    <source>
        <dbReference type="ARBA" id="ARBA00023136"/>
    </source>
</evidence>
<dbReference type="Pfam" id="PF11845">
    <property type="entry name" value="Tll0287-like"/>
    <property type="match status" value="1"/>
</dbReference>
<dbReference type="EC" id="2.7.13.3" evidence="3"/>
<evidence type="ECO:0000313" key="14">
    <source>
        <dbReference type="EMBL" id="RZD14357.1"/>
    </source>
</evidence>
<feature type="transmembrane region" description="Helical" evidence="12">
    <location>
        <begin position="12"/>
        <end position="37"/>
    </location>
</feature>
<evidence type="ECO:0000256" key="5">
    <source>
        <dbReference type="ARBA" id="ARBA00022553"/>
    </source>
</evidence>
<dbReference type="GO" id="GO:0000155">
    <property type="term" value="F:phosphorelay sensor kinase activity"/>
    <property type="evidence" value="ECO:0007669"/>
    <property type="project" value="TreeGrafter"/>
</dbReference>
<dbReference type="GO" id="GO:0005524">
    <property type="term" value="F:ATP binding"/>
    <property type="evidence" value="ECO:0007669"/>
    <property type="project" value="UniProtKB-KW"/>
</dbReference>
<dbReference type="InterPro" id="IPR003660">
    <property type="entry name" value="HAMP_dom"/>
</dbReference>
<evidence type="ECO:0000256" key="6">
    <source>
        <dbReference type="ARBA" id="ARBA00022679"/>
    </source>
</evidence>
<dbReference type="InterPro" id="IPR050398">
    <property type="entry name" value="HssS/ArlS-like"/>
</dbReference>
<dbReference type="CDD" id="cd06225">
    <property type="entry name" value="HAMP"/>
    <property type="match status" value="1"/>
</dbReference>
<dbReference type="Gene3D" id="6.10.340.10">
    <property type="match status" value="1"/>
</dbReference>
<dbReference type="Pfam" id="PF00672">
    <property type="entry name" value="HAMP"/>
    <property type="match status" value="1"/>
</dbReference>
<evidence type="ECO:0000256" key="3">
    <source>
        <dbReference type="ARBA" id="ARBA00012438"/>
    </source>
</evidence>
<dbReference type="PANTHER" id="PTHR45528:SF1">
    <property type="entry name" value="SENSOR HISTIDINE KINASE CPXA"/>
    <property type="match status" value="1"/>
</dbReference>
<keyword evidence="10" id="KW-0902">Two-component regulatory system</keyword>
<dbReference type="GO" id="GO:0005886">
    <property type="term" value="C:plasma membrane"/>
    <property type="evidence" value="ECO:0007669"/>
    <property type="project" value="UniProtKB-SubCell"/>
</dbReference>
<keyword evidence="7" id="KW-0547">Nucleotide-binding</keyword>